<dbReference type="OrthoDB" id="514070at2759"/>
<feature type="compositionally biased region" description="Polar residues" evidence="1">
    <location>
        <begin position="75"/>
        <end position="90"/>
    </location>
</feature>
<comment type="caution">
    <text evidence="2">The sequence shown here is derived from an EMBL/GenBank/DDBJ whole genome shotgun (WGS) entry which is preliminary data.</text>
</comment>
<sequence length="298" mass="32900">MAHERLTVVDMIRWLTSHAKLSVTEAMECSKSLLNAGYDSFDRLGDKVTEEELKPVVKKAKLRKAIVQAAKGLSDQGTSTGKPASPSKKSSVFKDDPRAIEIKFATDIERIKAFEMNINRAPVMNAWAAIVALRSGYQWAEALSLAKVYTELNARAKGQSLGIIQEKDNKTEPLLLQSNAVMLMGRLIPAKKVQMTLSTEPQYRAMSSDDYPVHPRASLDYLERSFGGRDQLALVLGGMDVLAKSLSQDELQLSTIPYQLYEKFRPFVEFGVKGWGAKGKLSMATVVGLAQKGNETKS</sequence>
<dbReference type="Proteomes" id="UP000242875">
    <property type="component" value="Unassembled WGS sequence"/>
</dbReference>
<reference evidence="2 3" key="1">
    <citation type="journal article" date="2017" name="Mycologia">
        <title>Bifiguratus adelaidae, gen. et sp. nov., a new member of Mucoromycotina in endophytic and soil-dwelling habitats.</title>
        <authorList>
            <person name="Torres-Cruz T.J."/>
            <person name="Billingsley Tobias T.L."/>
            <person name="Almatruk M."/>
            <person name="Hesse C."/>
            <person name="Kuske C.R."/>
            <person name="Desiro A."/>
            <person name="Benucci G.M."/>
            <person name="Bonito G."/>
            <person name="Stajich J.E."/>
            <person name="Dunlap C."/>
            <person name="Arnold A.E."/>
            <person name="Porras-Alfaro A."/>
        </authorList>
    </citation>
    <scope>NUCLEOTIDE SEQUENCE [LARGE SCALE GENOMIC DNA]</scope>
    <source>
        <strain evidence="2 3">AZ0501</strain>
    </source>
</reference>
<organism evidence="2 3">
    <name type="scientific">Bifiguratus adelaidae</name>
    <dbReference type="NCBI Taxonomy" id="1938954"/>
    <lineage>
        <taxon>Eukaryota</taxon>
        <taxon>Fungi</taxon>
        <taxon>Fungi incertae sedis</taxon>
        <taxon>Mucoromycota</taxon>
        <taxon>Mucoromycotina</taxon>
        <taxon>Endogonomycetes</taxon>
        <taxon>Endogonales</taxon>
        <taxon>Endogonales incertae sedis</taxon>
        <taxon>Bifiguratus</taxon>
    </lineage>
</organism>
<proteinExistence type="predicted"/>
<dbReference type="EMBL" id="MVBO01000052">
    <property type="protein sequence ID" value="OZJ04143.1"/>
    <property type="molecule type" value="Genomic_DNA"/>
</dbReference>
<evidence type="ECO:0000256" key="1">
    <source>
        <dbReference type="SAM" id="MobiDB-lite"/>
    </source>
</evidence>
<accession>A0A261Y0M4</accession>
<gene>
    <name evidence="2" type="ORF">BZG36_02842</name>
</gene>
<protein>
    <submittedName>
        <fullName evidence="2">Uncharacterized protein</fullName>
    </submittedName>
</protein>
<evidence type="ECO:0000313" key="3">
    <source>
        <dbReference type="Proteomes" id="UP000242875"/>
    </source>
</evidence>
<evidence type="ECO:0000313" key="2">
    <source>
        <dbReference type="EMBL" id="OZJ04143.1"/>
    </source>
</evidence>
<name>A0A261Y0M4_9FUNG</name>
<feature type="region of interest" description="Disordered" evidence="1">
    <location>
        <begin position="73"/>
        <end position="93"/>
    </location>
</feature>
<dbReference type="AlphaFoldDB" id="A0A261Y0M4"/>
<keyword evidence="3" id="KW-1185">Reference proteome</keyword>